<dbReference type="GO" id="GO:0015385">
    <property type="term" value="F:sodium:proton antiporter activity"/>
    <property type="evidence" value="ECO:0007669"/>
    <property type="project" value="TreeGrafter"/>
</dbReference>
<feature type="transmembrane region" description="Helical" evidence="3">
    <location>
        <begin position="60"/>
        <end position="79"/>
    </location>
</feature>
<reference evidence="4 5" key="1">
    <citation type="submission" date="2020-01" db="EMBL/GenBank/DDBJ databases">
        <title>Anaeroalcalibacter tamaniensis gen. nov., sp. nov., moderately halophilic strictly anaerobic fermenter bacterium from mud volcano of Taman peninsula.</title>
        <authorList>
            <person name="Frolova A."/>
            <person name="Merkel A.Y."/>
            <person name="Slobodkin A.I."/>
        </authorList>
    </citation>
    <scope>NUCLEOTIDE SEQUENCE [LARGE SCALE GENOMIC DNA]</scope>
    <source>
        <strain evidence="4 5">F-3ap</strain>
    </source>
</reference>
<keyword evidence="5" id="KW-1185">Reference proteome</keyword>
<evidence type="ECO:0000256" key="3">
    <source>
        <dbReference type="SAM" id="Phobius"/>
    </source>
</evidence>
<dbReference type="PANTHER" id="PTHR34703:SF1">
    <property type="entry name" value="ANTIPORTER SUBUNIT MNHG2-RELATED"/>
    <property type="match status" value="1"/>
</dbReference>
<evidence type="ECO:0000313" key="4">
    <source>
        <dbReference type="EMBL" id="NDL67424.1"/>
    </source>
</evidence>
<keyword evidence="3" id="KW-0812">Transmembrane</keyword>
<dbReference type="InterPro" id="IPR005133">
    <property type="entry name" value="PhaG_MnhG_YufB"/>
</dbReference>
<keyword evidence="3" id="KW-0472">Membrane</keyword>
<dbReference type="AlphaFoldDB" id="A0A7X5KMX3"/>
<sequence length="98" mass="10946">MWDHVGNAIIVLGIVFVGFGVFGIYRFNDFYARILIASKVDTVGFMTIMLGVVVRQGFSYFTWKVLLVLVVMLVTNPLATHSIARSAHYSGYRVRKGG</sequence>
<evidence type="ECO:0000256" key="1">
    <source>
        <dbReference type="ARBA" id="ARBA00004141"/>
    </source>
</evidence>
<comment type="caution">
    <text evidence="4">The sequence shown here is derived from an EMBL/GenBank/DDBJ whole genome shotgun (WGS) entry which is preliminary data.</text>
</comment>
<keyword evidence="3" id="KW-1133">Transmembrane helix</keyword>
<evidence type="ECO:0000313" key="5">
    <source>
        <dbReference type="Proteomes" id="UP000461585"/>
    </source>
</evidence>
<comment type="similarity">
    <text evidence="2">Belongs to the CPA3 antiporters (TC 2.A.63) subunit G family.</text>
</comment>
<comment type="subcellular location">
    <subcellularLocation>
        <location evidence="1">Membrane</location>
        <topology evidence="1">Multi-pass membrane protein</topology>
    </subcellularLocation>
</comment>
<dbReference type="NCBIfam" id="TIGR01300">
    <property type="entry name" value="CPA3_mnhG_phaG"/>
    <property type="match status" value="1"/>
</dbReference>
<feature type="transmembrane region" description="Helical" evidence="3">
    <location>
        <begin position="34"/>
        <end position="54"/>
    </location>
</feature>
<dbReference type="RefSeq" id="WP_162370149.1">
    <property type="nucleotide sequence ID" value="NZ_JAAEEH010000014.1"/>
</dbReference>
<dbReference type="Pfam" id="PF03334">
    <property type="entry name" value="PhaG_MnhG_YufB"/>
    <property type="match status" value="1"/>
</dbReference>
<accession>A0A7X5KMX3</accession>
<feature type="transmembrane region" description="Helical" evidence="3">
    <location>
        <begin position="6"/>
        <end position="27"/>
    </location>
</feature>
<name>A0A7X5KMX3_9FIRM</name>
<gene>
    <name evidence="4" type="ORF">GXN74_06675</name>
</gene>
<dbReference type="PANTHER" id="PTHR34703">
    <property type="entry name" value="ANTIPORTER SUBUNIT MNHG2-RELATED"/>
    <property type="match status" value="1"/>
</dbReference>
<protein>
    <submittedName>
        <fullName evidence="4">Monovalent cation/H(+) antiporter subunit G</fullName>
    </submittedName>
</protein>
<dbReference type="EMBL" id="JAAEEH010000014">
    <property type="protein sequence ID" value="NDL67424.1"/>
    <property type="molecule type" value="Genomic_DNA"/>
</dbReference>
<organism evidence="4 5">
    <name type="scientific">Anaerotalea alkaliphila</name>
    <dbReference type="NCBI Taxonomy" id="2662126"/>
    <lineage>
        <taxon>Bacteria</taxon>
        <taxon>Bacillati</taxon>
        <taxon>Bacillota</taxon>
        <taxon>Clostridia</taxon>
        <taxon>Eubacteriales</taxon>
        <taxon>Anaerotalea</taxon>
    </lineage>
</organism>
<dbReference type="Proteomes" id="UP000461585">
    <property type="component" value="Unassembled WGS sequence"/>
</dbReference>
<proteinExistence type="inferred from homology"/>
<evidence type="ECO:0000256" key="2">
    <source>
        <dbReference type="ARBA" id="ARBA00008404"/>
    </source>
</evidence>